<dbReference type="InterPro" id="IPR000595">
    <property type="entry name" value="cNMP-bd_dom"/>
</dbReference>
<dbReference type="AlphaFoldDB" id="A0AAJ4SKB3"/>
<dbReference type="PANTHER" id="PTHR24567:SF26">
    <property type="entry name" value="REGULATORY PROTEIN YEIL"/>
    <property type="match status" value="1"/>
</dbReference>
<dbReference type="PROSITE" id="PS50042">
    <property type="entry name" value="CNMP_BINDING_3"/>
    <property type="match status" value="1"/>
</dbReference>
<evidence type="ECO:0000256" key="2">
    <source>
        <dbReference type="ARBA" id="ARBA00023159"/>
    </source>
</evidence>
<dbReference type="SUPFAM" id="SSF46785">
    <property type="entry name" value="Winged helix' DNA-binding domain"/>
    <property type="match status" value="1"/>
</dbReference>
<evidence type="ECO:0000313" key="5">
    <source>
        <dbReference type="Proteomes" id="UP000274792"/>
    </source>
</evidence>
<accession>A0AAJ4SKB3</accession>
<dbReference type="CDD" id="cd00038">
    <property type="entry name" value="CAP_ED"/>
    <property type="match status" value="1"/>
</dbReference>
<keyword evidence="2" id="KW-0010">Activator</keyword>
<evidence type="ECO:0000259" key="3">
    <source>
        <dbReference type="PROSITE" id="PS50042"/>
    </source>
</evidence>
<dbReference type="PANTHER" id="PTHR24567">
    <property type="entry name" value="CRP FAMILY TRANSCRIPTIONAL REGULATORY PROTEIN"/>
    <property type="match status" value="1"/>
</dbReference>
<reference evidence="4 5" key="1">
    <citation type="submission" date="2018-10" db="EMBL/GenBank/DDBJ databases">
        <title>A collection Staphylococci species genome sequencing.</title>
        <authorList>
            <person name="Cole K."/>
        </authorList>
    </citation>
    <scope>NUCLEOTIDE SEQUENCE [LARGE SCALE GENOMIC DNA]</scope>
    <source>
        <strain evidence="5">NCTC 12218</strain>
    </source>
</reference>
<dbReference type="Gene3D" id="2.60.120.10">
    <property type="entry name" value="Jelly Rolls"/>
    <property type="match status" value="1"/>
</dbReference>
<feature type="domain" description="Cyclic nucleotide-binding" evidence="3">
    <location>
        <begin position="35"/>
        <end position="135"/>
    </location>
</feature>
<dbReference type="InterPro" id="IPR050397">
    <property type="entry name" value="Env_Response_Regulators"/>
</dbReference>
<proteinExistence type="predicted"/>
<evidence type="ECO:0000313" key="4">
    <source>
        <dbReference type="EMBL" id="RTX75190.1"/>
    </source>
</evidence>
<dbReference type="GO" id="GO:0003700">
    <property type="term" value="F:DNA-binding transcription factor activity"/>
    <property type="evidence" value="ECO:0007669"/>
    <property type="project" value="TreeGrafter"/>
</dbReference>
<dbReference type="Proteomes" id="UP000274792">
    <property type="component" value="Unassembled WGS sequence"/>
</dbReference>
<dbReference type="RefSeq" id="WP_126476400.1">
    <property type="nucleotide sequence ID" value="NZ_RXWV01000006.1"/>
</dbReference>
<dbReference type="SUPFAM" id="SSF51206">
    <property type="entry name" value="cAMP-binding domain-like"/>
    <property type="match status" value="1"/>
</dbReference>
<dbReference type="InterPro" id="IPR018490">
    <property type="entry name" value="cNMP-bd_dom_sf"/>
</dbReference>
<dbReference type="SMART" id="SM00100">
    <property type="entry name" value="cNMP"/>
    <property type="match status" value="1"/>
</dbReference>
<dbReference type="GO" id="GO:0005829">
    <property type="term" value="C:cytosol"/>
    <property type="evidence" value="ECO:0007669"/>
    <property type="project" value="TreeGrafter"/>
</dbReference>
<dbReference type="EMBL" id="RXWV01000006">
    <property type="protein sequence ID" value="RTX75190.1"/>
    <property type="molecule type" value="Genomic_DNA"/>
</dbReference>
<organism evidence="4 5">
    <name type="scientific">Mammaliicoccus sciuri</name>
    <name type="common">Staphylococcus sciuri</name>
    <dbReference type="NCBI Taxonomy" id="1296"/>
    <lineage>
        <taxon>Bacteria</taxon>
        <taxon>Bacillati</taxon>
        <taxon>Bacillota</taxon>
        <taxon>Bacilli</taxon>
        <taxon>Bacillales</taxon>
        <taxon>Staphylococcaceae</taxon>
        <taxon>Mammaliicoccus</taxon>
    </lineage>
</organism>
<dbReference type="InterPro" id="IPR014710">
    <property type="entry name" value="RmlC-like_jellyroll"/>
</dbReference>
<sequence length="220" mass="25702">MREIHNDKLKQDLIDQFNYLNLFGFNVQQHVKLFFISQKDHIIQDTQKPEYLFYLVKGKTKLYEYMENGQVSLIDFFAPSSFIGEMELIDEHAAPLNVQAIEDCWCLAVPLNELKDTLLTDPVLLKNLLSYIAHKNMKNIRTSTRNQSYPLSKRLASFILVTEQNGKYEEKHTQVAQYLGVSYRHLLFVIADFVQKGYLAKENNSYNILNMDELKKLANI</sequence>
<name>A0AAJ4SKB3_MAMSC</name>
<protein>
    <recommendedName>
        <fullName evidence="1">HTH-type transcriptional regulator ArcR</fullName>
    </recommendedName>
</protein>
<dbReference type="NCBIfam" id="NF007707">
    <property type="entry name" value="PRK10402.1"/>
    <property type="match status" value="1"/>
</dbReference>
<comment type="caution">
    <text evidence="4">The sequence shown here is derived from an EMBL/GenBank/DDBJ whole genome shotgun (WGS) entry which is preliminary data.</text>
</comment>
<dbReference type="InterPro" id="IPR036390">
    <property type="entry name" value="WH_DNA-bd_sf"/>
</dbReference>
<gene>
    <name evidence="4" type="primary">yeiL</name>
    <name evidence="4" type="ORF">CD117_00995</name>
</gene>
<evidence type="ECO:0000256" key="1">
    <source>
        <dbReference type="ARBA" id="ARBA00020091"/>
    </source>
</evidence>
<dbReference type="Pfam" id="PF00027">
    <property type="entry name" value="cNMP_binding"/>
    <property type="match status" value="1"/>
</dbReference>